<dbReference type="GO" id="GO:0071555">
    <property type="term" value="P:cell wall organization"/>
    <property type="evidence" value="ECO:0007669"/>
    <property type="project" value="UniProtKB-KW"/>
</dbReference>
<name>A0A0S7Y867_UNCT6</name>
<accession>A0A0S7Y867</accession>
<dbReference type="Proteomes" id="UP000051012">
    <property type="component" value="Unassembled WGS sequence"/>
</dbReference>
<dbReference type="Gene3D" id="3.40.630.30">
    <property type="match status" value="1"/>
</dbReference>
<evidence type="ECO:0000256" key="4">
    <source>
        <dbReference type="ARBA" id="ARBA00022984"/>
    </source>
</evidence>
<dbReference type="GO" id="GO:0008360">
    <property type="term" value="P:regulation of cell shape"/>
    <property type="evidence" value="ECO:0007669"/>
    <property type="project" value="UniProtKB-KW"/>
</dbReference>
<keyword evidence="3" id="KW-0133">Cell shape</keyword>
<protein>
    <recommendedName>
        <fullName evidence="7">BioF2-like acetyltransferase domain-containing protein</fullName>
    </recommendedName>
</protein>
<dbReference type="GO" id="GO:0016755">
    <property type="term" value="F:aminoacyltransferase activity"/>
    <property type="evidence" value="ECO:0007669"/>
    <property type="project" value="InterPro"/>
</dbReference>
<keyword evidence="6" id="KW-0961">Cell wall biogenesis/degradation</keyword>
<evidence type="ECO:0000256" key="6">
    <source>
        <dbReference type="ARBA" id="ARBA00023316"/>
    </source>
</evidence>
<evidence type="ECO:0000256" key="3">
    <source>
        <dbReference type="ARBA" id="ARBA00022960"/>
    </source>
</evidence>
<dbReference type="InterPro" id="IPR016181">
    <property type="entry name" value="Acyl_CoA_acyltransferase"/>
</dbReference>
<evidence type="ECO:0000259" key="7">
    <source>
        <dbReference type="Pfam" id="PF13480"/>
    </source>
</evidence>
<dbReference type="PROSITE" id="PS51191">
    <property type="entry name" value="FEMABX"/>
    <property type="match status" value="1"/>
</dbReference>
<evidence type="ECO:0000256" key="2">
    <source>
        <dbReference type="ARBA" id="ARBA00022679"/>
    </source>
</evidence>
<comment type="caution">
    <text evidence="8">The sequence shown here is derived from an EMBL/GenBank/DDBJ whole genome shotgun (WGS) entry which is preliminary data.</text>
</comment>
<dbReference type="GO" id="GO:0009252">
    <property type="term" value="P:peptidoglycan biosynthetic process"/>
    <property type="evidence" value="ECO:0007669"/>
    <property type="project" value="UniProtKB-KW"/>
</dbReference>
<keyword evidence="5" id="KW-0012">Acyltransferase</keyword>
<keyword evidence="2" id="KW-0808">Transferase</keyword>
<evidence type="ECO:0000256" key="1">
    <source>
        <dbReference type="ARBA" id="ARBA00009943"/>
    </source>
</evidence>
<evidence type="ECO:0000313" key="8">
    <source>
        <dbReference type="EMBL" id="KPJ70870.1"/>
    </source>
</evidence>
<proteinExistence type="inferred from homology"/>
<sequence>MNPNRTSLKPVDVILKRVSASDSSTINEITKFATSNKYPSPFQSGAMFNVFEKTKGCKPIAIVAKNTDNKLLGSIVATTFMDAGIIIGKLVSHVTCRGGPLLSSDDENNFTARLLLKKLLEITKDESLYTRIYPFFDLPQQYSLLKNIGFKHEDWLNYLLDLTLDEEKIWDKVSKHRRKGIRKAEKLGLEMVDVSTNSNLQTTYDLLQESHKSAKIPLQDKSLFDTIYHYLVRHNFAKMVLAYRGEKPIASRVVLTFSGIIYDWYAGSASVEEGSNANEYLVWKIIQWGIQSGHTLFDFGGAGTPDEEYGPREFKRRFGGKMVNYGRYTIVHKPKILKLVENLYNVRRMV</sequence>
<evidence type="ECO:0000256" key="5">
    <source>
        <dbReference type="ARBA" id="ARBA00023315"/>
    </source>
</evidence>
<dbReference type="SUPFAM" id="SSF55729">
    <property type="entry name" value="Acyl-CoA N-acyltransferases (Nat)"/>
    <property type="match status" value="2"/>
</dbReference>
<feature type="domain" description="BioF2-like acetyltransferase" evidence="7">
    <location>
        <begin position="175"/>
        <end position="308"/>
    </location>
</feature>
<dbReference type="PANTHER" id="PTHR36174">
    <property type="entry name" value="LIPID II:GLYCINE GLYCYLTRANSFERASE"/>
    <property type="match status" value="1"/>
</dbReference>
<dbReference type="InterPro" id="IPR038740">
    <property type="entry name" value="BioF2-like_GNAT_dom"/>
</dbReference>
<dbReference type="InterPro" id="IPR050644">
    <property type="entry name" value="PG_Glycine_Bridge_Synth"/>
</dbReference>
<gene>
    <name evidence="8" type="ORF">AMJ52_09350</name>
</gene>
<dbReference type="PANTHER" id="PTHR36174:SF1">
    <property type="entry name" value="LIPID II:GLYCINE GLYCYLTRANSFERASE"/>
    <property type="match status" value="1"/>
</dbReference>
<keyword evidence="4" id="KW-0573">Peptidoglycan synthesis</keyword>
<organism evidence="8 9">
    <name type="scientific">candidate division TA06 bacterium DG_78</name>
    <dbReference type="NCBI Taxonomy" id="1703772"/>
    <lineage>
        <taxon>Bacteria</taxon>
        <taxon>Bacteria division TA06</taxon>
    </lineage>
</organism>
<dbReference type="AlphaFoldDB" id="A0A0S7Y867"/>
<dbReference type="Pfam" id="PF13480">
    <property type="entry name" value="Acetyltransf_6"/>
    <property type="match status" value="1"/>
</dbReference>
<comment type="similarity">
    <text evidence="1">Belongs to the FemABX family.</text>
</comment>
<dbReference type="EMBL" id="LJNI01000153">
    <property type="protein sequence ID" value="KPJ70870.1"/>
    <property type="molecule type" value="Genomic_DNA"/>
</dbReference>
<evidence type="ECO:0000313" key="9">
    <source>
        <dbReference type="Proteomes" id="UP000051012"/>
    </source>
</evidence>
<dbReference type="InterPro" id="IPR003447">
    <property type="entry name" value="FEMABX"/>
</dbReference>
<reference evidence="8 9" key="1">
    <citation type="journal article" date="2015" name="Microbiome">
        <title>Genomic resolution of linkages in carbon, nitrogen, and sulfur cycling among widespread estuary sediment bacteria.</title>
        <authorList>
            <person name="Baker B.J."/>
            <person name="Lazar C.S."/>
            <person name="Teske A.P."/>
            <person name="Dick G.J."/>
        </authorList>
    </citation>
    <scope>NUCLEOTIDE SEQUENCE [LARGE SCALE GENOMIC DNA]</scope>
    <source>
        <strain evidence="8">DG_78</strain>
    </source>
</reference>